<evidence type="ECO:0000256" key="3">
    <source>
        <dbReference type="ARBA" id="ARBA00010261"/>
    </source>
</evidence>
<comment type="subcellular location">
    <subcellularLocation>
        <location evidence="2">Mitochondrion inner membrane</location>
        <topology evidence="2">Peripheral membrane protein</topology>
        <orientation evidence="2">Matrix side</orientation>
    </subcellularLocation>
</comment>
<dbReference type="Proteomes" id="UP000887575">
    <property type="component" value="Unassembled WGS sequence"/>
</dbReference>
<keyword evidence="7" id="KW-0999">Mitochondrion inner membrane</keyword>
<accession>A0AAF3F5J0</accession>
<protein>
    <recommendedName>
        <fullName evidence="13">NADH dehydrogenase [ubiquinone] 1 alpha subcomplex subunit 5</fullName>
    </recommendedName>
</protein>
<keyword evidence="6" id="KW-0679">Respiratory chain</keyword>
<evidence type="ECO:0000256" key="2">
    <source>
        <dbReference type="ARBA" id="ARBA00004443"/>
    </source>
</evidence>
<dbReference type="PANTHER" id="PTHR12653:SF0">
    <property type="entry name" value="NADH DEHYDROGENASE [UBIQUINONE] 1 ALPHA SUBCOMPLEX SUBUNIT 5"/>
    <property type="match status" value="1"/>
</dbReference>
<evidence type="ECO:0008006" key="13">
    <source>
        <dbReference type="Google" id="ProtNLM"/>
    </source>
</evidence>
<keyword evidence="9" id="KW-0496">Mitochondrion</keyword>
<evidence type="ECO:0000256" key="7">
    <source>
        <dbReference type="ARBA" id="ARBA00022792"/>
    </source>
</evidence>
<evidence type="ECO:0000313" key="11">
    <source>
        <dbReference type="Proteomes" id="UP000887575"/>
    </source>
</evidence>
<organism evidence="11 12">
    <name type="scientific">Mesorhabditis belari</name>
    <dbReference type="NCBI Taxonomy" id="2138241"/>
    <lineage>
        <taxon>Eukaryota</taxon>
        <taxon>Metazoa</taxon>
        <taxon>Ecdysozoa</taxon>
        <taxon>Nematoda</taxon>
        <taxon>Chromadorea</taxon>
        <taxon>Rhabditida</taxon>
        <taxon>Rhabditina</taxon>
        <taxon>Rhabditomorpha</taxon>
        <taxon>Rhabditoidea</taxon>
        <taxon>Rhabditidae</taxon>
        <taxon>Mesorhabditinae</taxon>
        <taxon>Mesorhabditis</taxon>
    </lineage>
</organism>
<keyword evidence="11" id="KW-1185">Reference proteome</keyword>
<evidence type="ECO:0000313" key="12">
    <source>
        <dbReference type="WBParaSite" id="MBELARI_LOCUS21802"/>
    </source>
</evidence>
<evidence type="ECO:0000256" key="9">
    <source>
        <dbReference type="ARBA" id="ARBA00023128"/>
    </source>
</evidence>
<name>A0AAF3F5J0_9BILA</name>
<evidence type="ECO:0000256" key="5">
    <source>
        <dbReference type="ARBA" id="ARBA00022448"/>
    </source>
</evidence>
<sequence>MTSRLLPRSLSMTSIRTMYENPYVKRFKAKTKVSPDYHKQSTGLTGLFVEEHPHRALSVVYGRLLRALEKLPKDYAYRKYTEQVVRHRLNLVQTETDVLQLEQKIGMGQVEEVLQQAQFELETTRALF</sequence>
<comment type="similarity">
    <text evidence="3">Belongs to the complex I NDUFA5 subunit family.</text>
</comment>
<evidence type="ECO:0000256" key="1">
    <source>
        <dbReference type="ARBA" id="ARBA00003195"/>
    </source>
</evidence>
<evidence type="ECO:0000256" key="8">
    <source>
        <dbReference type="ARBA" id="ARBA00022982"/>
    </source>
</evidence>
<evidence type="ECO:0000256" key="6">
    <source>
        <dbReference type="ARBA" id="ARBA00022660"/>
    </source>
</evidence>
<comment type="function">
    <text evidence="1">Accessory subunit of the mitochondrial membrane respiratory chain NADH dehydrogenase (Complex I), that is believed not to be involved in catalysis. Complex I functions in the transfer of electrons from NADH to the respiratory chain. The immediate electron acceptor for the enzyme is believed to be ubiquinone.</text>
</comment>
<dbReference type="GO" id="GO:0022904">
    <property type="term" value="P:respiratory electron transport chain"/>
    <property type="evidence" value="ECO:0007669"/>
    <property type="project" value="InterPro"/>
</dbReference>
<dbReference type="Pfam" id="PF04716">
    <property type="entry name" value="ETC_C1_NDUFA5"/>
    <property type="match status" value="1"/>
</dbReference>
<keyword evidence="8" id="KW-0249">Electron transport</keyword>
<dbReference type="InterPro" id="IPR006806">
    <property type="entry name" value="NDUFA5"/>
</dbReference>
<keyword evidence="5" id="KW-0813">Transport</keyword>
<keyword evidence="10" id="KW-0472">Membrane</keyword>
<comment type="subunit">
    <text evidence="4">Complex I is composed of 45 different subunits.</text>
</comment>
<dbReference type="AlphaFoldDB" id="A0AAF3F5J0"/>
<dbReference type="WBParaSite" id="MBELARI_LOCUS21802">
    <property type="protein sequence ID" value="MBELARI_LOCUS21802"/>
    <property type="gene ID" value="MBELARI_LOCUS21802"/>
</dbReference>
<evidence type="ECO:0000256" key="10">
    <source>
        <dbReference type="ARBA" id="ARBA00023136"/>
    </source>
</evidence>
<dbReference type="PANTHER" id="PTHR12653">
    <property type="entry name" value="NADH-UBIQUINONE OXIDOREDUCTASE 13 KD-B SUBUNIT"/>
    <property type="match status" value="1"/>
</dbReference>
<evidence type="ECO:0000256" key="4">
    <source>
        <dbReference type="ARBA" id="ARBA00011533"/>
    </source>
</evidence>
<dbReference type="GO" id="GO:0005743">
    <property type="term" value="C:mitochondrial inner membrane"/>
    <property type="evidence" value="ECO:0007669"/>
    <property type="project" value="UniProtKB-SubCell"/>
</dbReference>
<proteinExistence type="inferred from homology"/>
<reference evidence="12" key="1">
    <citation type="submission" date="2024-02" db="UniProtKB">
        <authorList>
            <consortium name="WormBaseParasite"/>
        </authorList>
    </citation>
    <scope>IDENTIFICATION</scope>
</reference>